<dbReference type="Proteomes" id="UP000283063">
    <property type="component" value="Plasmid pW43A"/>
</dbReference>
<geneLocation type="plasmid" evidence="1 2">
    <name>pW43A</name>
</geneLocation>
<name>A0A3T0N9I2_9RHOB</name>
<dbReference type="EMBL" id="CP033220">
    <property type="protein sequence ID" value="AZV80683.1"/>
    <property type="molecule type" value="Genomic_DNA"/>
</dbReference>
<gene>
    <name evidence="1" type="ORF">EBB79_22280</name>
</gene>
<keyword evidence="2" id="KW-1185">Reference proteome</keyword>
<sequence length="68" mass="7182">MLETELSLTVVLQASDPALSERALSSLLPQQDIHVGQVLVRPARYAGDAEIARVIEIAEALFPGGSPA</sequence>
<organism evidence="1 2">
    <name type="scientific">Parasedimentitalea marina</name>
    <dbReference type="NCBI Taxonomy" id="2483033"/>
    <lineage>
        <taxon>Bacteria</taxon>
        <taxon>Pseudomonadati</taxon>
        <taxon>Pseudomonadota</taxon>
        <taxon>Alphaproteobacteria</taxon>
        <taxon>Rhodobacterales</taxon>
        <taxon>Paracoccaceae</taxon>
        <taxon>Parasedimentitalea</taxon>
    </lineage>
</organism>
<proteinExistence type="predicted"/>
<protein>
    <submittedName>
        <fullName evidence="1">Uncharacterized protein</fullName>
    </submittedName>
</protein>
<keyword evidence="1" id="KW-0614">Plasmid</keyword>
<accession>A0A3T0N9I2</accession>
<dbReference type="AlphaFoldDB" id="A0A3T0N9I2"/>
<evidence type="ECO:0000313" key="2">
    <source>
        <dbReference type="Proteomes" id="UP000283063"/>
    </source>
</evidence>
<reference evidence="1 2" key="1">
    <citation type="submission" date="2018-10" db="EMBL/GenBank/DDBJ databases">
        <title>Parasedimentitalea marina sp. nov., a psychrophilic bacterium isolated from deep seawater of the New Britain Trench.</title>
        <authorList>
            <person name="Cao J."/>
        </authorList>
    </citation>
    <scope>NUCLEOTIDE SEQUENCE [LARGE SCALE GENOMIC DNA]</scope>
    <source>
        <strain evidence="1 2">W43</strain>
        <plasmid evidence="1 2">pW43A</plasmid>
    </source>
</reference>
<dbReference type="KEGG" id="sedi:EBB79_22280"/>
<evidence type="ECO:0000313" key="1">
    <source>
        <dbReference type="EMBL" id="AZV80683.1"/>
    </source>
</evidence>